<reference evidence="5 7" key="2">
    <citation type="journal article" date="2013" name="Nature">
        <title>Insights into bilaterian evolution from three spiralian genomes.</title>
        <authorList>
            <person name="Simakov O."/>
            <person name="Marletaz F."/>
            <person name="Cho S.J."/>
            <person name="Edsinger-Gonzales E."/>
            <person name="Havlak P."/>
            <person name="Hellsten U."/>
            <person name="Kuo D.H."/>
            <person name="Larsson T."/>
            <person name="Lv J."/>
            <person name="Arendt D."/>
            <person name="Savage R."/>
            <person name="Osoegawa K."/>
            <person name="de Jong P."/>
            <person name="Grimwood J."/>
            <person name="Chapman J.A."/>
            <person name="Shapiro H."/>
            <person name="Aerts A."/>
            <person name="Otillar R.P."/>
            <person name="Terry A.Y."/>
            <person name="Boore J.L."/>
            <person name="Grigoriev I.V."/>
            <person name="Lindberg D.R."/>
            <person name="Seaver E.C."/>
            <person name="Weisblat D.A."/>
            <person name="Putnam N.H."/>
            <person name="Rokhsar D.S."/>
        </authorList>
    </citation>
    <scope>NUCLEOTIDE SEQUENCE</scope>
</reference>
<dbReference type="AlphaFoldDB" id="T1FP54"/>
<dbReference type="OrthoDB" id="10264446at2759"/>
<protein>
    <recommendedName>
        <fullName evidence="2">Serine/threonine protein phosphatase 2A regulatory subunit</fullName>
    </recommendedName>
</protein>
<dbReference type="Gene3D" id="1.25.10.10">
    <property type="entry name" value="Leucine-rich Repeat Variant"/>
    <property type="match status" value="1"/>
</dbReference>
<reference evidence="6" key="3">
    <citation type="submission" date="2015-06" db="UniProtKB">
        <authorList>
            <consortium name="EnsemblMetazoa"/>
        </authorList>
    </citation>
    <scope>IDENTIFICATION</scope>
</reference>
<dbReference type="InterPro" id="IPR002554">
    <property type="entry name" value="PP2A_B56"/>
</dbReference>
<evidence type="ECO:0000256" key="3">
    <source>
        <dbReference type="SAM" id="MobiDB-lite"/>
    </source>
</evidence>
<evidence type="ECO:0000256" key="2">
    <source>
        <dbReference type="PIRNR" id="PIRNR028043"/>
    </source>
</evidence>
<evidence type="ECO:0000256" key="1">
    <source>
        <dbReference type="ARBA" id="ARBA00009745"/>
    </source>
</evidence>
<dbReference type="EMBL" id="KB096457">
    <property type="protein sequence ID" value="ESO04663.1"/>
    <property type="molecule type" value="Genomic_DNA"/>
</dbReference>
<dbReference type="GO" id="GO:0000159">
    <property type="term" value="C:protein phosphatase type 2A complex"/>
    <property type="evidence" value="ECO:0000318"/>
    <property type="project" value="GO_Central"/>
</dbReference>
<keyword evidence="4" id="KW-0812">Transmembrane</keyword>
<dbReference type="GO" id="GO:0046627">
    <property type="term" value="P:negative regulation of insulin receptor signaling pathway"/>
    <property type="evidence" value="ECO:0000318"/>
    <property type="project" value="GO_Central"/>
</dbReference>
<dbReference type="Pfam" id="PF01603">
    <property type="entry name" value="B56"/>
    <property type="match status" value="1"/>
</dbReference>
<dbReference type="PANTHER" id="PTHR10257:SF5">
    <property type="entry name" value="WIDERBORST, ISOFORM H"/>
    <property type="match status" value="1"/>
</dbReference>
<dbReference type="Proteomes" id="UP000015101">
    <property type="component" value="Unassembled WGS sequence"/>
</dbReference>
<dbReference type="EnsemblMetazoa" id="HelroT187003">
    <property type="protein sequence ID" value="HelroP187003"/>
    <property type="gene ID" value="HelroG187003"/>
</dbReference>
<dbReference type="CTD" id="20210601"/>
<evidence type="ECO:0000313" key="5">
    <source>
        <dbReference type="EMBL" id="ESO04663.1"/>
    </source>
</evidence>
<keyword evidence="7" id="KW-1185">Reference proteome</keyword>
<dbReference type="STRING" id="6412.T1FP54"/>
<evidence type="ECO:0000256" key="4">
    <source>
        <dbReference type="SAM" id="Phobius"/>
    </source>
</evidence>
<accession>T1FP54</accession>
<dbReference type="PIRSF" id="PIRSF028043">
    <property type="entry name" value="PP2A_B56"/>
    <property type="match status" value="1"/>
</dbReference>
<gene>
    <name evidence="6" type="primary">20210601</name>
    <name evidence="5" type="ORF">HELRODRAFT_187003</name>
</gene>
<dbReference type="InParanoid" id="T1FP54"/>
<dbReference type="GO" id="GO:0007165">
    <property type="term" value="P:signal transduction"/>
    <property type="evidence" value="ECO:0007669"/>
    <property type="project" value="InterPro"/>
</dbReference>
<dbReference type="PANTHER" id="PTHR10257">
    <property type="entry name" value="SERINE/THREONINE PROTEIN PHOSPHATASE 2A PP2A REGULATORY SUBUNIT B"/>
    <property type="match status" value="1"/>
</dbReference>
<dbReference type="GO" id="GO:0072542">
    <property type="term" value="F:protein phosphatase activator activity"/>
    <property type="evidence" value="ECO:0000318"/>
    <property type="project" value="GO_Central"/>
</dbReference>
<evidence type="ECO:0000313" key="7">
    <source>
        <dbReference type="Proteomes" id="UP000015101"/>
    </source>
</evidence>
<organism evidence="6 7">
    <name type="scientific">Helobdella robusta</name>
    <name type="common">Californian leech</name>
    <dbReference type="NCBI Taxonomy" id="6412"/>
    <lineage>
        <taxon>Eukaryota</taxon>
        <taxon>Metazoa</taxon>
        <taxon>Spiralia</taxon>
        <taxon>Lophotrochozoa</taxon>
        <taxon>Annelida</taxon>
        <taxon>Clitellata</taxon>
        <taxon>Hirudinea</taxon>
        <taxon>Rhynchobdellida</taxon>
        <taxon>Glossiphoniidae</taxon>
        <taxon>Helobdella</taxon>
    </lineage>
</organism>
<feature type="transmembrane region" description="Helical" evidence="4">
    <location>
        <begin position="498"/>
        <end position="522"/>
    </location>
</feature>
<dbReference type="eggNOG" id="KOG2085">
    <property type="taxonomic scope" value="Eukaryota"/>
</dbReference>
<keyword evidence="4" id="KW-1133">Transmembrane helix</keyword>
<dbReference type="EMBL" id="AMQM01004156">
    <property type="status" value="NOT_ANNOTATED_CDS"/>
    <property type="molecule type" value="Genomic_DNA"/>
</dbReference>
<dbReference type="SUPFAM" id="SSF48371">
    <property type="entry name" value="ARM repeat"/>
    <property type="match status" value="1"/>
</dbReference>
<dbReference type="RefSeq" id="XP_009017242.1">
    <property type="nucleotide sequence ID" value="XM_009018994.1"/>
</dbReference>
<comment type="similarity">
    <text evidence="1">Belongs to the phosphatase 2A regulatory subunit B56 family.</text>
</comment>
<name>T1FP54_HELRO</name>
<dbReference type="InterPro" id="IPR016024">
    <property type="entry name" value="ARM-type_fold"/>
</dbReference>
<dbReference type="GO" id="GO:0005634">
    <property type="term" value="C:nucleus"/>
    <property type="evidence" value="ECO:0000318"/>
    <property type="project" value="GO_Central"/>
</dbReference>
<proteinExistence type="inferred from homology"/>
<dbReference type="FunFam" id="1.25.10.10:FF:000010">
    <property type="entry name" value="Serine/threonine-protein phosphatase 2A 56 kDa regulatory subunit"/>
    <property type="match status" value="1"/>
</dbReference>
<evidence type="ECO:0000313" key="6">
    <source>
        <dbReference type="EnsemblMetazoa" id="HelroP187003"/>
    </source>
</evidence>
<keyword evidence="4" id="KW-0472">Membrane</keyword>
<dbReference type="KEGG" id="hro:HELRODRAFT_187003"/>
<sequence>MSTGSAKFVDKIDPYNKVAHRRARRNGGSSHFGHKDNVELQALPLLKDLPANEQSSTFIKKIQQCAVTFDFYDPLADIKSKEVKRACLNELIEYINSNRGVLTDVVYPEIVKMVAVNIFRPLPPKENPYFDPEEDDPNLELTWPHLQFVYEIFLRFLESSDFQPSTAKKFIDQKFVLQLLELFDTEDPRERDCLKTVLHRIYGKFLGLRAFIRKHINNIFLRFTYEQESFNGVGELLEILGSIINGFALPLKSEHKHFLLKVLMPLHKARTLNIYHVQLTYCVVQFIEKDSTLTGPVIHELLKYWPKTSSQKEVMFLGEMEEILDVIDPSEFKKVVTPLFKQLSKCMSSSHFQIAERSLYYWNNEYILGLIEENIAEIMPLTFNALYKLEHWNQMIMTLVYNILKSMVDMNRQLFDQLTSSYLQRVNLNKQKHEAREELWKTLDELVTNLTISNASSSSRNPPPPSSSSQHHLRKRKIFSNERLKADKESNSTNSNTIIIIIIPTTIIIIIVVVVIIIISLAPT</sequence>
<feature type="region of interest" description="Disordered" evidence="3">
    <location>
        <begin position="454"/>
        <end position="474"/>
    </location>
</feature>
<dbReference type="GO" id="GO:0005829">
    <property type="term" value="C:cytosol"/>
    <property type="evidence" value="ECO:0000318"/>
    <property type="project" value="GO_Central"/>
</dbReference>
<dbReference type="GeneID" id="20210601"/>
<dbReference type="HOGENOM" id="CLU_012437_4_0_1"/>
<reference evidence="7" key="1">
    <citation type="submission" date="2012-12" db="EMBL/GenBank/DDBJ databases">
        <authorList>
            <person name="Hellsten U."/>
            <person name="Grimwood J."/>
            <person name="Chapman J.A."/>
            <person name="Shapiro H."/>
            <person name="Aerts A."/>
            <person name="Otillar R.P."/>
            <person name="Terry A.Y."/>
            <person name="Boore J.L."/>
            <person name="Simakov O."/>
            <person name="Marletaz F."/>
            <person name="Cho S.-J."/>
            <person name="Edsinger-Gonzales E."/>
            <person name="Havlak P."/>
            <person name="Kuo D.-H."/>
            <person name="Larsson T."/>
            <person name="Lv J."/>
            <person name="Arendt D."/>
            <person name="Savage R."/>
            <person name="Osoegawa K."/>
            <person name="de Jong P."/>
            <person name="Lindberg D.R."/>
            <person name="Seaver E.C."/>
            <person name="Weisblat D.A."/>
            <person name="Putnam N.H."/>
            <person name="Grigoriev I.V."/>
            <person name="Rokhsar D.S."/>
        </authorList>
    </citation>
    <scope>NUCLEOTIDE SEQUENCE</scope>
</reference>
<dbReference type="InterPro" id="IPR011989">
    <property type="entry name" value="ARM-like"/>
</dbReference>